<protein>
    <submittedName>
        <fullName evidence="4">Defective chorion protein, FC177 isoform-like</fullName>
    </submittedName>
</protein>
<evidence type="ECO:0000256" key="2">
    <source>
        <dbReference type="SAM" id="MobiDB-lite"/>
    </source>
</evidence>
<evidence type="ECO:0000313" key="3">
    <source>
        <dbReference type="Proteomes" id="UP001652661"/>
    </source>
</evidence>
<gene>
    <name evidence="4" type="primary">LOC138929146</name>
</gene>
<feature type="compositionally biased region" description="Pro residues" evidence="2">
    <location>
        <begin position="279"/>
        <end position="291"/>
    </location>
</feature>
<feature type="region of interest" description="Disordered" evidence="2">
    <location>
        <begin position="479"/>
        <end position="516"/>
    </location>
</feature>
<dbReference type="RefSeq" id="XP_070144449.1">
    <property type="nucleotide sequence ID" value="XM_070288348.1"/>
</dbReference>
<organism evidence="3 4">
    <name type="scientific">Drosophila kikkawai</name>
    <name type="common">Fruit fly</name>
    <dbReference type="NCBI Taxonomy" id="30033"/>
    <lineage>
        <taxon>Eukaryota</taxon>
        <taxon>Metazoa</taxon>
        <taxon>Ecdysozoa</taxon>
        <taxon>Arthropoda</taxon>
        <taxon>Hexapoda</taxon>
        <taxon>Insecta</taxon>
        <taxon>Pterygota</taxon>
        <taxon>Neoptera</taxon>
        <taxon>Endopterygota</taxon>
        <taxon>Diptera</taxon>
        <taxon>Brachycera</taxon>
        <taxon>Muscomorpha</taxon>
        <taxon>Ephydroidea</taxon>
        <taxon>Drosophilidae</taxon>
        <taxon>Drosophila</taxon>
        <taxon>Sophophora</taxon>
    </lineage>
</organism>
<proteinExistence type="predicted"/>
<feature type="compositionally biased region" description="Basic and acidic residues" evidence="2">
    <location>
        <begin position="199"/>
        <end position="253"/>
    </location>
</feature>
<dbReference type="Proteomes" id="UP001652661">
    <property type="component" value="Chromosome X"/>
</dbReference>
<feature type="compositionally biased region" description="Basic residues" evidence="2">
    <location>
        <begin position="566"/>
        <end position="576"/>
    </location>
</feature>
<feature type="compositionally biased region" description="Acidic residues" evidence="2">
    <location>
        <begin position="384"/>
        <end position="393"/>
    </location>
</feature>
<accession>A0ABM4GP14</accession>
<feature type="region of interest" description="Disordered" evidence="2">
    <location>
        <begin position="356"/>
        <end position="399"/>
    </location>
</feature>
<feature type="compositionally biased region" description="Low complexity" evidence="2">
    <location>
        <begin position="95"/>
        <end position="124"/>
    </location>
</feature>
<sequence length="590" mass="65716">MGLKEITLSPDEDPAEALMRYNAASIREALERASQVPLEIGGDEYAEDLPQEPVDAEQLQHDPHQHQHHHHQYHHQYHHQDFVRLTTAAPPPSNTTEASVTSEATPTSTTTSTTTTTVSPPTETETLDEAEMQQDSAASETLRVAEAMSQQKEEIHELHKAVHALKLQLLDANRRCKKIQEQLKVNLVKEPEQEEELEKEPKEEKEKKPITEEEPKAKVQEQTRELEKEPEKPKALKDKSDTENQAKEEKQQEQEEGDDQEEDTECTGTSTTTTETPVTPSPPPPPPPSPPSQRSQEANAIAKVDRQLGTASAVASASIDANKLGYEEEEGNWQRILANRGYDTDYLTKSHERQYAEGGNLELPKVSPYDAPLSQEYSSYPEFQADEPAPDSDSEVKAKRAAAPLSVKLRAHMLNVALNGGGRRDASTAPTPYALRGKFMRRRSTAGSSAGRKKNSRISQISQEEIEIPSDEGWVRSTRQAKMPQRPQKKVTPLARKVTPKKKEASSARVTTQASVSSTNLDRLVDVLNDLLRLQLQKERRSSALKSNASLKSNNVLAKTSASSKLVKRKRLRKRQQPAPSSTIRSHIGM</sequence>
<evidence type="ECO:0000256" key="1">
    <source>
        <dbReference type="SAM" id="Coils"/>
    </source>
</evidence>
<feature type="region of interest" description="Disordered" evidence="2">
    <location>
        <begin position="190"/>
        <end position="306"/>
    </location>
</feature>
<name>A0ABM4GP14_DROKI</name>
<feature type="compositionally biased region" description="Basic residues" evidence="2">
    <location>
        <begin position="66"/>
        <end position="77"/>
    </location>
</feature>
<feature type="region of interest" description="Disordered" evidence="2">
    <location>
        <begin position="58"/>
        <end position="128"/>
    </location>
</feature>
<evidence type="ECO:0000313" key="4">
    <source>
        <dbReference type="RefSeq" id="XP_070144449.1"/>
    </source>
</evidence>
<feature type="region of interest" description="Disordered" evidence="2">
    <location>
        <begin position="556"/>
        <end position="590"/>
    </location>
</feature>
<dbReference type="GeneID" id="138929146"/>
<feature type="region of interest" description="Disordered" evidence="2">
    <location>
        <begin position="441"/>
        <end position="465"/>
    </location>
</feature>
<feature type="coiled-coil region" evidence="1">
    <location>
        <begin position="148"/>
        <end position="182"/>
    </location>
</feature>
<keyword evidence="1" id="KW-0175">Coiled coil</keyword>
<feature type="compositionally biased region" description="Low complexity" evidence="2">
    <location>
        <begin position="269"/>
        <end position="278"/>
    </location>
</feature>
<reference evidence="4" key="1">
    <citation type="submission" date="2025-08" db="UniProtKB">
        <authorList>
            <consortium name="RefSeq"/>
        </authorList>
    </citation>
    <scope>IDENTIFICATION</scope>
    <source>
        <strain evidence="4">14028-0561.14</strain>
        <tissue evidence="4">Whole fly</tissue>
    </source>
</reference>
<feature type="compositionally biased region" description="Polar residues" evidence="2">
    <location>
        <begin position="578"/>
        <end position="590"/>
    </location>
</feature>
<keyword evidence="3" id="KW-1185">Reference proteome</keyword>
<feature type="compositionally biased region" description="Acidic residues" evidence="2">
    <location>
        <begin position="254"/>
        <end position="265"/>
    </location>
</feature>